<protein>
    <submittedName>
        <fullName evidence="2">PIN domain-containing protein</fullName>
    </submittedName>
</protein>
<dbReference type="SUPFAM" id="SSF88723">
    <property type="entry name" value="PIN domain-like"/>
    <property type="match status" value="1"/>
</dbReference>
<evidence type="ECO:0000259" key="1">
    <source>
        <dbReference type="Pfam" id="PF01850"/>
    </source>
</evidence>
<accession>A0A9Y1BRR1</accession>
<proteinExistence type="predicted"/>
<dbReference type="Pfam" id="PF01850">
    <property type="entry name" value="PIN"/>
    <property type="match status" value="1"/>
</dbReference>
<sequence>MMFLVDTNVFLEILLEQNKKDICKSFLDSNIKNGLNITDFSLHSIGVILFKYHKQEIYSKFLGDILVNINLISLPLDRYNEIITAKNYLNLDFDDLYQYTVAKYYQLKIVTMDKGFEKIKELEIEFL</sequence>
<dbReference type="InterPro" id="IPR002716">
    <property type="entry name" value="PIN_dom"/>
</dbReference>
<dbReference type="AlphaFoldDB" id="A0A9Y1BRR1"/>
<feature type="domain" description="PIN" evidence="1">
    <location>
        <begin position="4"/>
        <end position="121"/>
    </location>
</feature>
<gene>
    <name evidence="2" type="ORF">K9W46_02560</name>
</gene>
<dbReference type="EMBL" id="CP084167">
    <property type="protein sequence ID" value="UJG44071.1"/>
    <property type="molecule type" value="Genomic_DNA"/>
</dbReference>
<evidence type="ECO:0000313" key="2">
    <source>
        <dbReference type="EMBL" id="UJG44071.1"/>
    </source>
</evidence>
<organism evidence="2">
    <name type="scientific">Candidatus Heimdallarchaeum endolithica</name>
    <dbReference type="NCBI Taxonomy" id="2876572"/>
    <lineage>
        <taxon>Archaea</taxon>
        <taxon>Promethearchaeati</taxon>
        <taxon>Candidatus Heimdallarchaeota</taxon>
        <taxon>Candidatus Heimdallarchaeia (ex Rinke et al. 2021) (nom. nud.)</taxon>
        <taxon>Candidatus Heimdallarchaeales</taxon>
        <taxon>Candidatus Heimdallarchaeaceae</taxon>
        <taxon>Candidatus Heimdallarchaeum</taxon>
    </lineage>
</organism>
<reference evidence="2" key="1">
    <citation type="journal article" date="2022" name="Nat. Microbiol.">
        <title>Unique mobile elements and scalable gene flow at the prokaryote-eukaryote boundary revealed by circularized Asgard archaea genomes.</title>
        <authorList>
            <person name="Wu F."/>
            <person name="Speth D.R."/>
            <person name="Philosof A."/>
            <person name="Cremiere A."/>
            <person name="Narayanan A."/>
            <person name="Barco R.A."/>
            <person name="Connon S.A."/>
            <person name="Amend J.P."/>
            <person name="Antoshechkin I.A."/>
            <person name="Orphan V.J."/>
        </authorList>
    </citation>
    <scope>NUCLEOTIDE SEQUENCE</scope>
    <source>
        <strain evidence="2">PR6</strain>
    </source>
</reference>
<dbReference type="Gene3D" id="3.40.50.1010">
    <property type="entry name" value="5'-nuclease"/>
    <property type="match status" value="1"/>
</dbReference>
<dbReference type="Proteomes" id="UP001200513">
    <property type="component" value="Chromosome"/>
</dbReference>
<name>A0A9Y1BRR1_9ARCH</name>
<dbReference type="InterPro" id="IPR029060">
    <property type="entry name" value="PIN-like_dom_sf"/>
</dbReference>